<feature type="transmembrane region" description="Helical" evidence="7">
    <location>
        <begin position="37"/>
        <end position="55"/>
    </location>
</feature>
<feature type="transmembrane region" description="Helical" evidence="7">
    <location>
        <begin position="174"/>
        <end position="194"/>
    </location>
</feature>
<dbReference type="Pfam" id="PF01435">
    <property type="entry name" value="Peptidase_M48"/>
    <property type="match status" value="1"/>
</dbReference>
<comment type="similarity">
    <text evidence="6">Belongs to the peptidase M48 family.</text>
</comment>
<name>A0ABT5Z7F5_9ACTN</name>
<reference evidence="9 10" key="1">
    <citation type="submission" date="2023-03" db="EMBL/GenBank/DDBJ databases">
        <title>Draft genome sequence of type strain Streptomyces ferralitis JCM 14344.</title>
        <authorList>
            <person name="Klaysubun C."/>
            <person name="Duangmal K."/>
        </authorList>
    </citation>
    <scope>NUCLEOTIDE SEQUENCE [LARGE SCALE GENOMIC DNA]</scope>
    <source>
        <strain evidence="9 10">JCM 14344</strain>
    </source>
</reference>
<keyword evidence="7" id="KW-0472">Membrane</keyword>
<dbReference type="Proteomes" id="UP001220022">
    <property type="component" value="Unassembled WGS sequence"/>
</dbReference>
<evidence type="ECO:0000313" key="10">
    <source>
        <dbReference type="Proteomes" id="UP001220022"/>
    </source>
</evidence>
<keyword evidence="7" id="KW-0812">Transmembrane</keyword>
<keyword evidence="2" id="KW-0479">Metal-binding</keyword>
<comment type="cofactor">
    <cofactor evidence="6">
        <name>Zn(2+)</name>
        <dbReference type="ChEBI" id="CHEBI:29105"/>
    </cofactor>
    <text evidence="6">Binds 1 zinc ion per subunit.</text>
</comment>
<evidence type="ECO:0000256" key="2">
    <source>
        <dbReference type="ARBA" id="ARBA00022723"/>
    </source>
</evidence>
<evidence type="ECO:0000256" key="7">
    <source>
        <dbReference type="SAM" id="Phobius"/>
    </source>
</evidence>
<evidence type="ECO:0000256" key="4">
    <source>
        <dbReference type="ARBA" id="ARBA00022833"/>
    </source>
</evidence>
<gene>
    <name evidence="9" type="ORF">P2L57_29775</name>
</gene>
<feature type="domain" description="Peptidase M48" evidence="8">
    <location>
        <begin position="158"/>
        <end position="267"/>
    </location>
</feature>
<protein>
    <submittedName>
        <fullName evidence="9">M48 family metalloprotease</fullName>
        <ecNumber evidence="9">3.4.24.-</ecNumber>
    </submittedName>
</protein>
<evidence type="ECO:0000256" key="1">
    <source>
        <dbReference type="ARBA" id="ARBA00022670"/>
    </source>
</evidence>
<evidence type="ECO:0000313" key="9">
    <source>
        <dbReference type="EMBL" id="MDF2259761.1"/>
    </source>
</evidence>
<comment type="caution">
    <text evidence="9">The sequence shown here is derived from an EMBL/GenBank/DDBJ whole genome shotgun (WGS) entry which is preliminary data.</text>
</comment>
<keyword evidence="1 6" id="KW-0645">Protease</keyword>
<sequence>MVRNMLKRFGMPGVVLLVTAAVVTVRQFREVSLAEVLVAAVIAAALRAGLGFGVLSEATFRGIVRQDMTWEVYRQQAWEPSQADMAAEAEQMRRVDARVTAFADEYGMERISLAVAGAHLGWWGAAESIRPDRAHAHIELGHFWFFPEGLTSLPHIVEHELAHIQRRDTRTHEVTAACAVALTVLWAGLLPYAYAAVAIAATALAVTACSWWAELACDTIAARQCGRPAALAALSYMLGEAQALPGWARLLHTATMLRSHPPTRLRLWWVRRIPSVPASLGEAPTAGWGIGC</sequence>
<keyword evidence="7" id="KW-1133">Transmembrane helix</keyword>
<evidence type="ECO:0000256" key="5">
    <source>
        <dbReference type="ARBA" id="ARBA00023049"/>
    </source>
</evidence>
<organism evidence="9 10">
    <name type="scientific">Streptantibioticus ferralitis</name>
    <dbReference type="NCBI Taxonomy" id="236510"/>
    <lineage>
        <taxon>Bacteria</taxon>
        <taxon>Bacillati</taxon>
        <taxon>Actinomycetota</taxon>
        <taxon>Actinomycetes</taxon>
        <taxon>Kitasatosporales</taxon>
        <taxon>Streptomycetaceae</taxon>
        <taxon>Streptantibioticus</taxon>
    </lineage>
</organism>
<dbReference type="EMBL" id="JARHTQ010000025">
    <property type="protein sequence ID" value="MDF2259761.1"/>
    <property type="molecule type" value="Genomic_DNA"/>
</dbReference>
<evidence type="ECO:0000256" key="3">
    <source>
        <dbReference type="ARBA" id="ARBA00022801"/>
    </source>
</evidence>
<dbReference type="GO" id="GO:0008237">
    <property type="term" value="F:metallopeptidase activity"/>
    <property type="evidence" value="ECO:0007669"/>
    <property type="project" value="UniProtKB-KW"/>
</dbReference>
<dbReference type="EC" id="3.4.24.-" evidence="9"/>
<accession>A0ABT5Z7F5</accession>
<evidence type="ECO:0000256" key="6">
    <source>
        <dbReference type="RuleBase" id="RU003983"/>
    </source>
</evidence>
<evidence type="ECO:0000259" key="8">
    <source>
        <dbReference type="Pfam" id="PF01435"/>
    </source>
</evidence>
<dbReference type="InterPro" id="IPR001915">
    <property type="entry name" value="Peptidase_M48"/>
</dbReference>
<keyword evidence="5 6" id="KW-0482">Metalloprotease</keyword>
<proteinExistence type="inferred from homology"/>
<dbReference type="RefSeq" id="WP_275819689.1">
    <property type="nucleotide sequence ID" value="NZ_BAAANM010000028.1"/>
</dbReference>
<keyword evidence="3 6" id="KW-0378">Hydrolase</keyword>
<keyword evidence="4 6" id="KW-0862">Zinc</keyword>
<keyword evidence="10" id="KW-1185">Reference proteome</keyword>